<evidence type="ECO:0000313" key="3">
    <source>
        <dbReference type="Proteomes" id="UP001501725"/>
    </source>
</evidence>
<name>A0ABP8GAT0_9BACT</name>
<dbReference type="InterPro" id="IPR048136">
    <property type="entry name" value="STM3941-like"/>
</dbReference>
<sequence>MTPIEIRPNRFLYLIPIVIALGLMFLFVYFTFVNPEGNEMPTMMYVMSGFMVLVGSFLSVKLFQRFLRNEFVFRMDDEGIESNEGGITTGLIRWSEIKEAREIKVPSSNRRSMATETVLALYLHHPEKQRARYNPALQALTNFAGELMGSSVLITPAVLGNQYNRALELIRARVPLSAGPAMPFEESESTSTPVPAQEQTDPVVRYFKYLYEYRMGRQKADARVYGFYALIIACVALGFLLPGLPVQPIFIFMGLFAVLFVYALVKMNRKAADH</sequence>
<feature type="transmembrane region" description="Helical" evidence="1">
    <location>
        <begin position="12"/>
        <end position="32"/>
    </location>
</feature>
<feature type="transmembrane region" description="Helical" evidence="1">
    <location>
        <begin position="224"/>
        <end position="241"/>
    </location>
</feature>
<dbReference type="RefSeq" id="WP_345253284.1">
    <property type="nucleotide sequence ID" value="NZ_BAABGY010000002.1"/>
</dbReference>
<reference evidence="3" key="1">
    <citation type="journal article" date="2019" name="Int. J. Syst. Evol. Microbiol.">
        <title>The Global Catalogue of Microorganisms (GCM) 10K type strain sequencing project: providing services to taxonomists for standard genome sequencing and annotation.</title>
        <authorList>
            <consortium name="The Broad Institute Genomics Platform"/>
            <consortium name="The Broad Institute Genome Sequencing Center for Infectious Disease"/>
            <person name="Wu L."/>
            <person name="Ma J."/>
        </authorList>
    </citation>
    <scope>NUCLEOTIDE SEQUENCE [LARGE SCALE GENOMIC DNA]</scope>
    <source>
        <strain evidence="3">JCM 17919</strain>
    </source>
</reference>
<organism evidence="2 3">
    <name type="scientific">Flaviaesturariibacter amylovorans</name>
    <dbReference type="NCBI Taxonomy" id="1084520"/>
    <lineage>
        <taxon>Bacteria</taxon>
        <taxon>Pseudomonadati</taxon>
        <taxon>Bacteroidota</taxon>
        <taxon>Chitinophagia</taxon>
        <taxon>Chitinophagales</taxon>
        <taxon>Chitinophagaceae</taxon>
        <taxon>Flaviaestuariibacter</taxon>
    </lineage>
</organism>
<evidence type="ECO:0000313" key="2">
    <source>
        <dbReference type="EMBL" id="GAA4320833.1"/>
    </source>
</evidence>
<keyword evidence="1" id="KW-0812">Transmembrane</keyword>
<dbReference type="Proteomes" id="UP001501725">
    <property type="component" value="Unassembled WGS sequence"/>
</dbReference>
<keyword evidence="1" id="KW-1133">Transmembrane helix</keyword>
<accession>A0ABP8GAT0</accession>
<feature type="transmembrane region" description="Helical" evidence="1">
    <location>
        <begin position="247"/>
        <end position="265"/>
    </location>
</feature>
<comment type="caution">
    <text evidence="2">The sequence shown here is derived from an EMBL/GenBank/DDBJ whole genome shotgun (WGS) entry which is preliminary data.</text>
</comment>
<gene>
    <name evidence="2" type="ORF">GCM10023184_06220</name>
</gene>
<keyword evidence="1" id="KW-0472">Membrane</keyword>
<keyword evidence="3" id="KW-1185">Reference proteome</keyword>
<proteinExistence type="predicted"/>
<evidence type="ECO:0000256" key="1">
    <source>
        <dbReference type="SAM" id="Phobius"/>
    </source>
</evidence>
<protein>
    <submittedName>
        <fullName evidence="2">Uncharacterized protein</fullName>
    </submittedName>
</protein>
<dbReference type="EMBL" id="BAABGY010000002">
    <property type="protein sequence ID" value="GAA4320833.1"/>
    <property type="molecule type" value="Genomic_DNA"/>
</dbReference>
<dbReference type="NCBIfam" id="NF041635">
    <property type="entry name" value="STM3941_fam"/>
    <property type="match status" value="1"/>
</dbReference>
<feature type="transmembrane region" description="Helical" evidence="1">
    <location>
        <begin position="44"/>
        <end position="63"/>
    </location>
</feature>